<organism evidence="2 3">
    <name type="scientific">Drosophila ananassae</name>
    <name type="common">Fruit fly</name>
    <dbReference type="NCBI Taxonomy" id="7217"/>
    <lineage>
        <taxon>Eukaryota</taxon>
        <taxon>Metazoa</taxon>
        <taxon>Ecdysozoa</taxon>
        <taxon>Arthropoda</taxon>
        <taxon>Hexapoda</taxon>
        <taxon>Insecta</taxon>
        <taxon>Pterygota</taxon>
        <taxon>Neoptera</taxon>
        <taxon>Endopterygota</taxon>
        <taxon>Diptera</taxon>
        <taxon>Brachycera</taxon>
        <taxon>Muscomorpha</taxon>
        <taxon>Ephydroidea</taxon>
        <taxon>Drosophilidae</taxon>
        <taxon>Drosophila</taxon>
        <taxon>Sophophora</taxon>
    </lineage>
</organism>
<dbReference type="EMBL" id="CH902624">
    <property type="protein sequence ID" value="EDV33321.1"/>
    <property type="molecule type" value="Genomic_DNA"/>
</dbReference>
<keyword evidence="1" id="KW-0812">Transmembrane</keyword>
<dbReference type="OrthoDB" id="413313at2759"/>
<dbReference type="HOGENOM" id="CLU_018076_2_1_1"/>
<dbReference type="Proteomes" id="UP000007801">
    <property type="component" value="Unassembled WGS sequence"/>
</dbReference>
<protein>
    <submittedName>
        <fullName evidence="2">Uncharacterized protein</fullName>
    </submittedName>
</protein>
<dbReference type="PANTHER" id="PTHR10974">
    <property type="entry name" value="FI08016P-RELATED"/>
    <property type="match status" value="1"/>
</dbReference>
<dbReference type="Gene3D" id="3.40.720.10">
    <property type="entry name" value="Alkaline Phosphatase, subunit A"/>
    <property type="match status" value="1"/>
</dbReference>
<dbReference type="GO" id="GO:0005615">
    <property type="term" value="C:extracellular space"/>
    <property type="evidence" value="ECO:0007669"/>
    <property type="project" value="TreeGrafter"/>
</dbReference>
<dbReference type="PANTHER" id="PTHR10974:SF1">
    <property type="entry name" value="FI08016P-RELATED"/>
    <property type="match status" value="1"/>
</dbReference>
<evidence type="ECO:0000313" key="2">
    <source>
        <dbReference type="EMBL" id="EDV33321.1"/>
    </source>
</evidence>
<keyword evidence="1" id="KW-1133">Transmembrane helix</keyword>
<dbReference type="STRING" id="7217.B3MTZ2"/>
<dbReference type="FunCoup" id="B3MTZ2">
    <property type="interactions" value="2"/>
</dbReference>
<gene>
    <name evidence="2" type="primary">Dana\GF23862</name>
    <name evidence="2" type="synonym">dana_GLEANR_863</name>
    <name evidence="2" type="ORF">GF23862</name>
</gene>
<feature type="transmembrane region" description="Helical" evidence="1">
    <location>
        <begin position="7"/>
        <end position="24"/>
    </location>
</feature>
<keyword evidence="1" id="KW-0472">Membrane</keyword>
<dbReference type="eggNOG" id="ENOG502QRYZ">
    <property type="taxonomic scope" value="Eukaryota"/>
</dbReference>
<dbReference type="SUPFAM" id="SSF53649">
    <property type="entry name" value="Alkaline phosphatase-like"/>
    <property type="match status" value="1"/>
</dbReference>
<evidence type="ECO:0000256" key="1">
    <source>
        <dbReference type="SAM" id="Phobius"/>
    </source>
</evidence>
<dbReference type="OMA" id="FLWWTQG"/>
<dbReference type="PhylomeDB" id="B3MTZ2"/>
<sequence>MCHKGVRYFFLCVVVFFSVVYIYIDVTVDYPFFEGHRLGEWYLVNTSGCHMLTLTSDGRDWMSFWRPLRIDYCKSNLAISSFSSFDINYLRTQVVKNQISSKLWDDNLENFKCEYHVLERNTDHDNRYLYSREFPFLEDGNLTIEPRADIIRAECRLNGAIVYNGVHFYANPPDERRQSILGLPPFRPDSDPNSLSVMIVCLDSMSSIHFFRSMARTANFLFSLPHVKLQGFNRVGNDTFDSLMPLLTGLSGPEVRELCMKGKDLDDCPFLWKAFQKAGYETALGEDTVDKSLFAELGFGEQPTDYYLRSAMMEMWLKTRKDSFYGTHCNEKDTYALVLKKFLLGLLPHHKRRRFFSFLRWTQGIDHLFNFARRMDAPLMEMFREVAEMGVLMNTLLLVVSDHGLKEDEFSESVQGQVEVNLPLAAIFYPPWLEDRFPVAINNLRANNHRLTTAYDLHTTLLGLSNLVSLADDRIEERTIALESLGANLTRGLDLFLPVPMIRDCPLAQVPLEFCLCQRLTRISTEDGIVQRAARLIVRSINRLLCQHQPPCQLLYLKSVILAEKLRRTSDDLHSRLKVRLVVFPGGGQFEGAVKYTSQRLSLNGPIQRVNDYRNESFCIENYLIEEYCFCNK</sequence>
<dbReference type="AlphaFoldDB" id="B3MTZ2"/>
<dbReference type="GeneID" id="6506499"/>
<dbReference type="Pfam" id="PF02995">
    <property type="entry name" value="DUF229"/>
    <property type="match status" value="1"/>
</dbReference>
<keyword evidence="3" id="KW-1185">Reference proteome</keyword>
<dbReference type="InterPro" id="IPR017850">
    <property type="entry name" value="Alkaline_phosphatase_core_sf"/>
</dbReference>
<proteinExistence type="predicted"/>
<dbReference type="InterPro" id="IPR004245">
    <property type="entry name" value="DUF229"/>
</dbReference>
<dbReference type="FunFam" id="3.40.720.10:FF:000017">
    <property type="entry name" value="Predicted protein"/>
    <property type="match status" value="1"/>
</dbReference>
<dbReference type="InParanoid" id="B3MTZ2"/>
<reference evidence="2 3" key="1">
    <citation type="journal article" date="2007" name="Nature">
        <title>Evolution of genes and genomes on the Drosophila phylogeny.</title>
        <authorList>
            <consortium name="Drosophila 12 Genomes Consortium"/>
            <person name="Clark A.G."/>
            <person name="Eisen M.B."/>
            <person name="Smith D.R."/>
            <person name="Bergman C.M."/>
            <person name="Oliver B."/>
            <person name="Markow T.A."/>
            <person name="Kaufman T.C."/>
            <person name="Kellis M."/>
            <person name="Gelbart W."/>
            <person name="Iyer V.N."/>
            <person name="Pollard D.A."/>
            <person name="Sackton T.B."/>
            <person name="Larracuente A.M."/>
            <person name="Singh N.D."/>
            <person name="Abad J.P."/>
            <person name="Abt D.N."/>
            <person name="Adryan B."/>
            <person name="Aguade M."/>
            <person name="Akashi H."/>
            <person name="Anderson W.W."/>
            <person name="Aquadro C.F."/>
            <person name="Ardell D.H."/>
            <person name="Arguello R."/>
            <person name="Artieri C.G."/>
            <person name="Barbash D.A."/>
            <person name="Barker D."/>
            <person name="Barsanti P."/>
            <person name="Batterham P."/>
            <person name="Batzoglou S."/>
            <person name="Begun D."/>
            <person name="Bhutkar A."/>
            <person name="Blanco E."/>
            <person name="Bosak S.A."/>
            <person name="Bradley R.K."/>
            <person name="Brand A.D."/>
            <person name="Brent M.R."/>
            <person name="Brooks A.N."/>
            <person name="Brown R.H."/>
            <person name="Butlin R.K."/>
            <person name="Caggese C."/>
            <person name="Calvi B.R."/>
            <person name="Bernardo de Carvalho A."/>
            <person name="Caspi A."/>
            <person name="Castrezana S."/>
            <person name="Celniker S.E."/>
            <person name="Chang J.L."/>
            <person name="Chapple C."/>
            <person name="Chatterji S."/>
            <person name="Chinwalla A."/>
            <person name="Civetta A."/>
            <person name="Clifton S.W."/>
            <person name="Comeron J.M."/>
            <person name="Costello J.C."/>
            <person name="Coyne J.A."/>
            <person name="Daub J."/>
            <person name="David R.G."/>
            <person name="Delcher A.L."/>
            <person name="Delehaunty K."/>
            <person name="Do C.B."/>
            <person name="Ebling H."/>
            <person name="Edwards K."/>
            <person name="Eickbush T."/>
            <person name="Evans J.D."/>
            <person name="Filipski A."/>
            <person name="Findeiss S."/>
            <person name="Freyhult E."/>
            <person name="Fulton L."/>
            <person name="Fulton R."/>
            <person name="Garcia A.C."/>
            <person name="Gardiner A."/>
            <person name="Garfield D.A."/>
            <person name="Garvin B.E."/>
            <person name="Gibson G."/>
            <person name="Gilbert D."/>
            <person name="Gnerre S."/>
            <person name="Godfrey J."/>
            <person name="Good R."/>
            <person name="Gotea V."/>
            <person name="Gravely B."/>
            <person name="Greenberg A.J."/>
            <person name="Griffiths-Jones S."/>
            <person name="Gross S."/>
            <person name="Guigo R."/>
            <person name="Gustafson E.A."/>
            <person name="Haerty W."/>
            <person name="Hahn M.W."/>
            <person name="Halligan D.L."/>
            <person name="Halpern A.L."/>
            <person name="Halter G.M."/>
            <person name="Han M.V."/>
            <person name="Heger A."/>
            <person name="Hillier L."/>
            <person name="Hinrichs A.S."/>
            <person name="Holmes I."/>
            <person name="Hoskins R.A."/>
            <person name="Hubisz M.J."/>
            <person name="Hultmark D."/>
            <person name="Huntley M.A."/>
            <person name="Jaffe D.B."/>
            <person name="Jagadeeshan S."/>
            <person name="Jeck W.R."/>
            <person name="Johnson J."/>
            <person name="Jones C.D."/>
            <person name="Jordan W.C."/>
            <person name="Karpen G.H."/>
            <person name="Kataoka E."/>
            <person name="Keightley P.D."/>
            <person name="Kheradpour P."/>
            <person name="Kirkness E.F."/>
            <person name="Koerich L.B."/>
            <person name="Kristiansen K."/>
            <person name="Kudrna D."/>
            <person name="Kulathinal R.J."/>
            <person name="Kumar S."/>
            <person name="Kwok R."/>
            <person name="Lander E."/>
            <person name="Langley C.H."/>
            <person name="Lapoint R."/>
            <person name="Lazzaro B.P."/>
            <person name="Lee S.J."/>
            <person name="Levesque L."/>
            <person name="Li R."/>
            <person name="Lin C.F."/>
            <person name="Lin M.F."/>
            <person name="Lindblad-Toh K."/>
            <person name="Llopart A."/>
            <person name="Long M."/>
            <person name="Low L."/>
            <person name="Lozovsky E."/>
            <person name="Lu J."/>
            <person name="Luo M."/>
            <person name="Machado C.A."/>
            <person name="Makalowski W."/>
            <person name="Marzo M."/>
            <person name="Matsuda M."/>
            <person name="Matzkin L."/>
            <person name="McAllister B."/>
            <person name="McBride C.S."/>
            <person name="McKernan B."/>
            <person name="McKernan K."/>
            <person name="Mendez-Lago M."/>
            <person name="Minx P."/>
            <person name="Mollenhauer M.U."/>
            <person name="Montooth K."/>
            <person name="Mount S.M."/>
            <person name="Mu X."/>
            <person name="Myers E."/>
            <person name="Negre B."/>
            <person name="Newfeld S."/>
            <person name="Nielsen R."/>
            <person name="Noor M.A."/>
            <person name="O'Grady P."/>
            <person name="Pachter L."/>
            <person name="Papaceit M."/>
            <person name="Parisi M.J."/>
            <person name="Parisi M."/>
            <person name="Parts L."/>
            <person name="Pedersen J.S."/>
            <person name="Pesole G."/>
            <person name="Phillippy A.M."/>
            <person name="Ponting C.P."/>
            <person name="Pop M."/>
            <person name="Porcelli D."/>
            <person name="Powell J.R."/>
            <person name="Prohaska S."/>
            <person name="Pruitt K."/>
            <person name="Puig M."/>
            <person name="Quesneville H."/>
            <person name="Ram K.R."/>
            <person name="Rand D."/>
            <person name="Rasmussen M.D."/>
            <person name="Reed L.K."/>
            <person name="Reenan R."/>
            <person name="Reily A."/>
            <person name="Remington K.A."/>
            <person name="Rieger T.T."/>
            <person name="Ritchie M.G."/>
            <person name="Robin C."/>
            <person name="Rogers Y.H."/>
            <person name="Rohde C."/>
            <person name="Rozas J."/>
            <person name="Rubenfield M.J."/>
            <person name="Ruiz A."/>
            <person name="Russo S."/>
            <person name="Salzberg S.L."/>
            <person name="Sanchez-Gracia A."/>
            <person name="Saranga D.J."/>
            <person name="Sato H."/>
            <person name="Schaeffer S.W."/>
            <person name="Schatz M.C."/>
            <person name="Schlenke T."/>
            <person name="Schwartz R."/>
            <person name="Segarra C."/>
            <person name="Singh R.S."/>
            <person name="Sirot L."/>
            <person name="Sirota M."/>
            <person name="Sisneros N.B."/>
            <person name="Smith C.D."/>
            <person name="Smith T.F."/>
            <person name="Spieth J."/>
            <person name="Stage D.E."/>
            <person name="Stark A."/>
            <person name="Stephan W."/>
            <person name="Strausberg R.L."/>
            <person name="Strempel S."/>
            <person name="Sturgill D."/>
            <person name="Sutton G."/>
            <person name="Sutton G.G."/>
            <person name="Tao W."/>
            <person name="Teichmann S."/>
            <person name="Tobari Y.N."/>
            <person name="Tomimura Y."/>
            <person name="Tsolas J.M."/>
            <person name="Valente V.L."/>
            <person name="Venter E."/>
            <person name="Venter J.C."/>
            <person name="Vicario S."/>
            <person name="Vieira F.G."/>
            <person name="Vilella A.J."/>
            <person name="Villasante A."/>
            <person name="Walenz B."/>
            <person name="Wang J."/>
            <person name="Wasserman M."/>
            <person name="Watts T."/>
            <person name="Wilson D."/>
            <person name="Wilson R.K."/>
            <person name="Wing R.A."/>
            <person name="Wolfner M.F."/>
            <person name="Wong A."/>
            <person name="Wong G.K."/>
            <person name="Wu C.I."/>
            <person name="Wu G."/>
            <person name="Yamamoto D."/>
            <person name="Yang H.P."/>
            <person name="Yang S.P."/>
            <person name="Yorke J.A."/>
            <person name="Yoshida K."/>
            <person name="Zdobnov E."/>
            <person name="Zhang P."/>
            <person name="Zhang Y."/>
            <person name="Zimin A.V."/>
            <person name="Baldwin J."/>
            <person name="Abdouelleil A."/>
            <person name="Abdulkadir J."/>
            <person name="Abebe A."/>
            <person name="Abera B."/>
            <person name="Abreu J."/>
            <person name="Acer S.C."/>
            <person name="Aftuck L."/>
            <person name="Alexander A."/>
            <person name="An P."/>
            <person name="Anderson E."/>
            <person name="Anderson S."/>
            <person name="Arachi H."/>
            <person name="Azer M."/>
            <person name="Bachantsang P."/>
            <person name="Barry A."/>
            <person name="Bayul T."/>
            <person name="Berlin A."/>
            <person name="Bessette D."/>
            <person name="Bloom T."/>
            <person name="Blye J."/>
            <person name="Boguslavskiy L."/>
            <person name="Bonnet C."/>
            <person name="Boukhgalter B."/>
            <person name="Bourzgui I."/>
            <person name="Brown A."/>
            <person name="Cahill P."/>
            <person name="Channer S."/>
            <person name="Cheshatsang Y."/>
            <person name="Chuda L."/>
            <person name="Citroen M."/>
            <person name="Collymore A."/>
            <person name="Cooke P."/>
            <person name="Costello M."/>
            <person name="D'Aco K."/>
            <person name="Daza R."/>
            <person name="De Haan G."/>
            <person name="DeGray S."/>
            <person name="DeMaso C."/>
            <person name="Dhargay N."/>
            <person name="Dooley K."/>
            <person name="Dooley E."/>
            <person name="Doricent M."/>
            <person name="Dorje P."/>
            <person name="Dorjee K."/>
            <person name="Dupes A."/>
            <person name="Elong R."/>
            <person name="Falk J."/>
            <person name="Farina A."/>
            <person name="Faro S."/>
            <person name="Ferguson D."/>
            <person name="Fisher S."/>
            <person name="Foley C.D."/>
            <person name="Franke A."/>
            <person name="Friedrich D."/>
            <person name="Gadbois L."/>
            <person name="Gearin G."/>
            <person name="Gearin C.R."/>
            <person name="Giannoukos G."/>
            <person name="Goode T."/>
            <person name="Graham J."/>
            <person name="Grandbois E."/>
            <person name="Grewal S."/>
            <person name="Gyaltsen K."/>
            <person name="Hafez N."/>
            <person name="Hagos B."/>
            <person name="Hall J."/>
            <person name="Henson C."/>
            <person name="Hollinger A."/>
            <person name="Honan T."/>
            <person name="Huard M.D."/>
            <person name="Hughes L."/>
            <person name="Hurhula B."/>
            <person name="Husby M.E."/>
            <person name="Kamat A."/>
            <person name="Kanga B."/>
            <person name="Kashin S."/>
            <person name="Khazanovich D."/>
            <person name="Kisner P."/>
            <person name="Lance K."/>
            <person name="Lara M."/>
            <person name="Lee W."/>
            <person name="Lennon N."/>
            <person name="Letendre F."/>
            <person name="LeVine R."/>
            <person name="Lipovsky A."/>
            <person name="Liu X."/>
            <person name="Liu J."/>
            <person name="Liu S."/>
            <person name="Lokyitsang T."/>
            <person name="Lokyitsang Y."/>
            <person name="Lubonja R."/>
            <person name="Lui A."/>
            <person name="MacDonald P."/>
            <person name="Magnisalis V."/>
            <person name="Maru K."/>
            <person name="Matthews C."/>
            <person name="McCusker W."/>
            <person name="McDonough S."/>
            <person name="Mehta T."/>
            <person name="Meldrim J."/>
            <person name="Meneus L."/>
            <person name="Mihai O."/>
            <person name="Mihalev A."/>
            <person name="Mihova T."/>
            <person name="Mittelman R."/>
            <person name="Mlenga V."/>
            <person name="Montmayeur A."/>
            <person name="Mulrain L."/>
            <person name="Navidi A."/>
            <person name="Naylor J."/>
            <person name="Negash T."/>
            <person name="Nguyen T."/>
            <person name="Nguyen N."/>
            <person name="Nicol R."/>
            <person name="Norbu C."/>
            <person name="Norbu N."/>
            <person name="Novod N."/>
            <person name="O'Neill B."/>
            <person name="Osman S."/>
            <person name="Markiewicz E."/>
            <person name="Oyono O.L."/>
            <person name="Patti C."/>
            <person name="Phunkhang P."/>
            <person name="Pierre F."/>
            <person name="Priest M."/>
            <person name="Raghuraman S."/>
            <person name="Rege F."/>
            <person name="Reyes R."/>
            <person name="Rise C."/>
            <person name="Rogov P."/>
            <person name="Ross K."/>
            <person name="Ryan E."/>
            <person name="Settipalli S."/>
            <person name="Shea T."/>
            <person name="Sherpa N."/>
            <person name="Shi L."/>
            <person name="Shih D."/>
            <person name="Sparrow T."/>
            <person name="Spaulding J."/>
            <person name="Stalker J."/>
            <person name="Stange-Thomann N."/>
            <person name="Stavropoulos S."/>
            <person name="Stone C."/>
            <person name="Strader C."/>
            <person name="Tesfaye S."/>
            <person name="Thomson T."/>
            <person name="Thoulutsang Y."/>
            <person name="Thoulutsang D."/>
            <person name="Topham K."/>
            <person name="Topping I."/>
            <person name="Tsamla T."/>
            <person name="Vassiliev H."/>
            <person name="Vo A."/>
            <person name="Wangchuk T."/>
            <person name="Wangdi T."/>
            <person name="Weiand M."/>
            <person name="Wilkinson J."/>
            <person name="Wilson A."/>
            <person name="Yadav S."/>
            <person name="Young G."/>
            <person name="Yu Q."/>
            <person name="Zembek L."/>
            <person name="Zhong D."/>
            <person name="Zimmer A."/>
            <person name="Zwirko Z."/>
            <person name="Jaffe D.B."/>
            <person name="Alvarez P."/>
            <person name="Brockman W."/>
            <person name="Butler J."/>
            <person name="Chin C."/>
            <person name="Gnerre S."/>
            <person name="Grabherr M."/>
            <person name="Kleber M."/>
            <person name="Mauceli E."/>
            <person name="MacCallum I."/>
        </authorList>
    </citation>
    <scope>NUCLEOTIDE SEQUENCE [LARGE SCALE GENOMIC DNA]</scope>
    <source>
        <strain evidence="3">Tucson 14024-0371.13</strain>
    </source>
</reference>
<accession>B3MTZ2</accession>
<name>B3MTZ2_DROAN</name>
<evidence type="ECO:0000313" key="3">
    <source>
        <dbReference type="Proteomes" id="UP000007801"/>
    </source>
</evidence>
<dbReference type="KEGG" id="dan:6506499"/>
<dbReference type="CDD" id="cd16021">
    <property type="entry name" value="ALP_like"/>
    <property type="match status" value="1"/>
</dbReference>